<dbReference type="EnsemblMetazoa" id="ACUA009147-RA">
    <property type="protein sequence ID" value="ACUA009147-PA"/>
    <property type="gene ID" value="ACUA009147"/>
</dbReference>
<proteinExistence type="predicted"/>
<dbReference type="Proteomes" id="UP000075883">
    <property type="component" value="Unassembled WGS sequence"/>
</dbReference>
<keyword evidence="2" id="KW-1185">Reference proteome</keyword>
<dbReference type="STRING" id="139723.A0A182M4C1"/>
<evidence type="ECO:0000313" key="2">
    <source>
        <dbReference type="Proteomes" id="UP000075883"/>
    </source>
</evidence>
<name>A0A182M4C1_9DIPT</name>
<accession>A0A182M4C1</accession>
<sequence>MYRLLRLSTVSVSNATRAKVAGASSSLVVKFADTEKERQLRRMQQMAGHMNLLSPFVFNQFGPYGAYAQQQQAALMAAATAQGTYINPMAALATQIPHALNGKHLVDQCEERSGQPVNGAIPSLPSPTMPTFNMAAQTPNGQPAGSEAVYTNGIPQTYPGHALHLSIPAQGLPNGDAALPHAAYPGIQPYPGVGKFYQVVTVSLFFVFVFLSGVNHLPYSPPLSLSLSLFCYSIMSRLVPRIMSKTKPLLPLHPYNPKIKPPHPISEFTHKDRFDRCPM</sequence>
<dbReference type="VEuPathDB" id="VectorBase:ACUA009147"/>
<reference evidence="1" key="2">
    <citation type="submission" date="2020-05" db="UniProtKB">
        <authorList>
            <consortium name="EnsemblMetazoa"/>
        </authorList>
    </citation>
    <scope>IDENTIFICATION</scope>
    <source>
        <strain evidence="1">A-37</strain>
    </source>
</reference>
<evidence type="ECO:0000313" key="1">
    <source>
        <dbReference type="EnsemblMetazoa" id="ACUA009147-PA"/>
    </source>
</evidence>
<dbReference type="AlphaFoldDB" id="A0A182M4C1"/>
<dbReference type="EMBL" id="AXCM01012024">
    <property type="status" value="NOT_ANNOTATED_CDS"/>
    <property type="molecule type" value="Genomic_DNA"/>
</dbReference>
<reference evidence="2" key="1">
    <citation type="submission" date="2013-09" db="EMBL/GenBank/DDBJ databases">
        <title>The Genome Sequence of Anopheles culicifacies species A.</title>
        <authorList>
            <consortium name="The Broad Institute Genomics Platform"/>
            <person name="Neafsey D.E."/>
            <person name="Besansky N."/>
            <person name="Howell P."/>
            <person name="Walton C."/>
            <person name="Young S.K."/>
            <person name="Zeng Q."/>
            <person name="Gargeya S."/>
            <person name="Fitzgerald M."/>
            <person name="Haas B."/>
            <person name="Abouelleil A."/>
            <person name="Allen A.W."/>
            <person name="Alvarado L."/>
            <person name="Arachchi H.M."/>
            <person name="Berlin A.M."/>
            <person name="Chapman S.B."/>
            <person name="Gainer-Dewar J."/>
            <person name="Goldberg J."/>
            <person name="Griggs A."/>
            <person name="Gujja S."/>
            <person name="Hansen M."/>
            <person name="Howarth C."/>
            <person name="Imamovic A."/>
            <person name="Ireland A."/>
            <person name="Larimer J."/>
            <person name="McCowan C."/>
            <person name="Murphy C."/>
            <person name="Pearson M."/>
            <person name="Poon T.W."/>
            <person name="Priest M."/>
            <person name="Roberts A."/>
            <person name="Saif S."/>
            <person name="Shea T."/>
            <person name="Sisk P."/>
            <person name="Sykes S."/>
            <person name="Wortman J."/>
            <person name="Nusbaum C."/>
            <person name="Birren B."/>
        </authorList>
    </citation>
    <scope>NUCLEOTIDE SEQUENCE [LARGE SCALE GENOMIC DNA]</scope>
    <source>
        <strain evidence="2">A-37</strain>
    </source>
</reference>
<protein>
    <submittedName>
        <fullName evidence="1">Uncharacterized protein</fullName>
    </submittedName>
</protein>
<organism evidence="1 2">
    <name type="scientific">Anopheles culicifacies</name>
    <dbReference type="NCBI Taxonomy" id="139723"/>
    <lineage>
        <taxon>Eukaryota</taxon>
        <taxon>Metazoa</taxon>
        <taxon>Ecdysozoa</taxon>
        <taxon>Arthropoda</taxon>
        <taxon>Hexapoda</taxon>
        <taxon>Insecta</taxon>
        <taxon>Pterygota</taxon>
        <taxon>Neoptera</taxon>
        <taxon>Endopterygota</taxon>
        <taxon>Diptera</taxon>
        <taxon>Nematocera</taxon>
        <taxon>Culicoidea</taxon>
        <taxon>Culicidae</taxon>
        <taxon>Anophelinae</taxon>
        <taxon>Anopheles</taxon>
        <taxon>culicifacies species complex</taxon>
    </lineage>
</organism>